<dbReference type="InParanoid" id="M4BK22"/>
<reference evidence="2" key="1">
    <citation type="journal article" date="2010" name="Science">
        <title>Signatures of adaptation to obligate biotrophy in the Hyaloperonospora arabidopsidis genome.</title>
        <authorList>
            <person name="Baxter L."/>
            <person name="Tripathy S."/>
            <person name="Ishaque N."/>
            <person name="Boot N."/>
            <person name="Cabral A."/>
            <person name="Kemen E."/>
            <person name="Thines M."/>
            <person name="Ah-Fong A."/>
            <person name="Anderson R."/>
            <person name="Badejoko W."/>
            <person name="Bittner-Eddy P."/>
            <person name="Boore J.L."/>
            <person name="Chibucos M.C."/>
            <person name="Coates M."/>
            <person name="Dehal P."/>
            <person name="Delehaunty K."/>
            <person name="Dong S."/>
            <person name="Downton P."/>
            <person name="Dumas B."/>
            <person name="Fabro G."/>
            <person name="Fronick C."/>
            <person name="Fuerstenberg S.I."/>
            <person name="Fulton L."/>
            <person name="Gaulin E."/>
            <person name="Govers F."/>
            <person name="Hughes L."/>
            <person name="Humphray S."/>
            <person name="Jiang R.H."/>
            <person name="Judelson H."/>
            <person name="Kamoun S."/>
            <person name="Kyung K."/>
            <person name="Meijer H."/>
            <person name="Minx P."/>
            <person name="Morris P."/>
            <person name="Nelson J."/>
            <person name="Phuntumart V."/>
            <person name="Qutob D."/>
            <person name="Rehmany A."/>
            <person name="Rougon-Cardoso A."/>
            <person name="Ryden P."/>
            <person name="Torto-Alalibo T."/>
            <person name="Studholme D."/>
            <person name="Wang Y."/>
            <person name="Win J."/>
            <person name="Wood J."/>
            <person name="Clifton S.W."/>
            <person name="Rogers J."/>
            <person name="Van den Ackerveken G."/>
            <person name="Jones J.D."/>
            <person name="McDowell J.M."/>
            <person name="Beynon J."/>
            <person name="Tyler B.M."/>
        </authorList>
    </citation>
    <scope>NUCLEOTIDE SEQUENCE [LARGE SCALE GENOMIC DNA]</scope>
    <source>
        <strain evidence="2">Emoy2</strain>
    </source>
</reference>
<dbReference type="HOGENOM" id="CLU_2563320_0_0_1"/>
<organism evidence="1 2">
    <name type="scientific">Hyaloperonospora arabidopsidis (strain Emoy2)</name>
    <name type="common">Downy mildew agent</name>
    <name type="synonym">Peronospora arabidopsidis</name>
    <dbReference type="NCBI Taxonomy" id="559515"/>
    <lineage>
        <taxon>Eukaryota</taxon>
        <taxon>Sar</taxon>
        <taxon>Stramenopiles</taxon>
        <taxon>Oomycota</taxon>
        <taxon>Peronosporomycetes</taxon>
        <taxon>Peronosporales</taxon>
        <taxon>Peronosporaceae</taxon>
        <taxon>Hyaloperonospora</taxon>
    </lineage>
</organism>
<evidence type="ECO:0000313" key="2">
    <source>
        <dbReference type="Proteomes" id="UP000011713"/>
    </source>
</evidence>
<dbReference type="VEuPathDB" id="FungiDB:HpaG806754"/>
<dbReference type="EnsemblProtists" id="HpaT806754">
    <property type="protein sequence ID" value="HpaP806754"/>
    <property type="gene ID" value="HpaG806754"/>
</dbReference>
<evidence type="ECO:0000313" key="1">
    <source>
        <dbReference type="EnsemblProtists" id="HpaP806754"/>
    </source>
</evidence>
<dbReference type="EMBL" id="JH598343">
    <property type="status" value="NOT_ANNOTATED_CDS"/>
    <property type="molecule type" value="Genomic_DNA"/>
</dbReference>
<sequence length="82" mass="9082">MQFRIFSHISIPIGVLPRACCARSHQLWAQTAHNRCECVFVSSGAAGLVGAVNGLNSMDSTLDVESSRGKEIQMYQHIAYEW</sequence>
<name>M4BK22_HYAAE</name>
<accession>M4BK22</accession>
<reference evidence="1" key="2">
    <citation type="submission" date="2015-06" db="UniProtKB">
        <authorList>
            <consortium name="EnsemblProtists"/>
        </authorList>
    </citation>
    <scope>IDENTIFICATION</scope>
    <source>
        <strain evidence="1">Emoy2</strain>
    </source>
</reference>
<dbReference type="AlphaFoldDB" id="M4BK22"/>
<proteinExistence type="predicted"/>
<dbReference type="Proteomes" id="UP000011713">
    <property type="component" value="Unassembled WGS sequence"/>
</dbReference>
<keyword evidence="2" id="KW-1185">Reference proteome</keyword>
<protein>
    <submittedName>
        <fullName evidence="1">Uncharacterized protein</fullName>
    </submittedName>
</protein>